<reference evidence="6" key="1">
    <citation type="journal article" date="2020" name="bioRxiv">
        <title>Comparative genomics of Chlamydomonas.</title>
        <authorList>
            <person name="Craig R.J."/>
            <person name="Hasan A.R."/>
            <person name="Ness R.W."/>
            <person name="Keightley P.D."/>
        </authorList>
    </citation>
    <scope>NUCLEOTIDE SEQUENCE</scope>
    <source>
        <strain evidence="6">SAG 7.73</strain>
    </source>
</reference>
<evidence type="ECO:0000259" key="5">
    <source>
        <dbReference type="PROSITE" id="PS50287"/>
    </source>
</evidence>
<dbReference type="EMBL" id="JAEHOC010000021">
    <property type="protein sequence ID" value="KAG2432536.1"/>
    <property type="molecule type" value="Genomic_DNA"/>
</dbReference>
<keyword evidence="2" id="KW-0677">Repeat</keyword>
<evidence type="ECO:0000256" key="3">
    <source>
        <dbReference type="ARBA" id="ARBA00023157"/>
    </source>
</evidence>
<dbReference type="InterPro" id="IPR001190">
    <property type="entry name" value="SRCR"/>
</dbReference>
<feature type="compositionally biased region" description="Pro residues" evidence="4">
    <location>
        <begin position="152"/>
        <end position="167"/>
    </location>
</feature>
<protein>
    <recommendedName>
        <fullName evidence="5">SRCR domain-containing protein</fullName>
    </recommendedName>
</protein>
<evidence type="ECO:0000313" key="7">
    <source>
        <dbReference type="Proteomes" id="UP000650467"/>
    </source>
</evidence>
<dbReference type="SMART" id="SM00202">
    <property type="entry name" value="SR"/>
    <property type="match status" value="4"/>
</dbReference>
<keyword evidence="1" id="KW-0732">Signal</keyword>
<evidence type="ECO:0000256" key="1">
    <source>
        <dbReference type="ARBA" id="ARBA00022729"/>
    </source>
</evidence>
<dbReference type="GO" id="GO:0016020">
    <property type="term" value="C:membrane"/>
    <property type="evidence" value="ECO:0007669"/>
    <property type="project" value="InterPro"/>
</dbReference>
<accession>A0A835W1E1</accession>
<sequence>MLRWRAKQQEPSAFCQRSSQEGRVELFDGATWGSICDEGVYYGYAKLYDADASVLCREMGFSYGLMLNAYALEFPWTYDQDAPPFVLGMRSTDYYQQGEDTPLRDILRSAWRRGVYSSCGPTDVVSIFCTSDPLELSAHQANLRAESDAASLPPPPPPPSPPPPSFTPGPCEVPFDGYCTHTGSVLNTTVDCDGDGLTDVICLNTARYPGYPINTFWVLRSSDGCAYRSPPEWSGTYGGVVDPALCPAALGAGDPLNRLEFNLGRNLPQGGIEGQVRLVGAGASSSAGALQLYHAGTWALIKWESRGRDPYSRFIAAAACRQLGFESGVLKLQAGSVYGSVASPVWALELGCDYYHSRLTDCDVFSNKGAVALDASLAVDFVGVECYAAPPPPAHGGVAMETEGALRLAGRAEDVRTGRGTIQLYHAVEWSTIIDWGWNRDAAHGVCVALGYTSGNAVMNSGPTYGILPGPILPEFSRYPLACNSWRQNFSACLDEYLSVLPALPFDLYPDGGYSNVAGVACYNDTPGREGDIRLRSVSVSASAGTIEVFHEGTWGTIHQDDWDWRGAAVACRQLGFVTGRPVYNSAYFASSLGA</sequence>
<dbReference type="AlphaFoldDB" id="A0A835W1E1"/>
<proteinExistence type="predicted"/>
<dbReference type="OrthoDB" id="536948at2759"/>
<keyword evidence="7" id="KW-1185">Reference proteome</keyword>
<feature type="region of interest" description="Disordered" evidence="4">
    <location>
        <begin position="145"/>
        <end position="167"/>
    </location>
</feature>
<feature type="domain" description="SRCR" evidence="5">
    <location>
        <begin position="2"/>
        <end position="130"/>
    </location>
</feature>
<feature type="domain" description="SRCR" evidence="5">
    <location>
        <begin position="276"/>
        <end position="387"/>
    </location>
</feature>
<evidence type="ECO:0000256" key="4">
    <source>
        <dbReference type="SAM" id="MobiDB-lite"/>
    </source>
</evidence>
<feature type="domain" description="SRCR" evidence="5">
    <location>
        <begin position="406"/>
        <end position="523"/>
    </location>
</feature>
<dbReference type="Proteomes" id="UP000650467">
    <property type="component" value="Unassembled WGS sequence"/>
</dbReference>
<organism evidence="6 7">
    <name type="scientific">Chlamydomonas incerta</name>
    <dbReference type="NCBI Taxonomy" id="51695"/>
    <lineage>
        <taxon>Eukaryota</taxon>
        <taxon>Viridiplantae</taxon>
        <taxon>Chlorophyta</taxon>
        <taxon>core chlorophytes</taxon>
        <taxon>Chlorophyceae</taxon>
        <taxon>CS clade</taxon>
        <taxon>Chlamydomonadales</taxon>
        <taxon>Chlamydomonadaceae</taxon>
        <taxon>Chlamydomonas</taxon>
    </lineage>
</organism>
<evidence type="ECO:0000256" key="2">
    <source>
        <dbReference type="ARBA" id="ARBA00022737"/>
    </source>
</evidence>
<feature type="domain" description="SRCR" evidence="5">
    <location>
        <begin position="533"/>
        <end position="595"/>
    </location>
</feature>
<keyword evidence="3" id="KW-1015">Disulfide bond</keyword>
<dbReference type="Gene3D" id="3.10.250.10">
    <property type="entry name" value="SRCR-like domain"/>
    <property type="match status" value="4"/>
</dbReference>
<dbReference type="PANTHER" id="PTHR19331:SF487">
    <property type="entry name" value="SOLUBLE SCAVENGER RECEPTOR CYSTEINE-RICH DOMAIN-CONTAINING PROTEIN SSC5D"/>
    <property type="match status" value="1"/>
</dbReference>
<evidence type="ECO:0000313" key="6">
    <source>
        <dbReference type="EMBL" id="KAG2432536.1"/>
    </source>
</evidence>
<dbReference type="SUPFAM" id="SSF56487">
    <property type="entry name" value="SRCR-like"/>
    <property type="match status" value="4"/>
</dbReference>
<dbReference type="PANTHER" id="PTHR19331">
    <property type="entry name" value="SCAVENGER RECEPTOR DOMAIN-CONTAINING"/>
    <property type="match status" value="1"/>
</dbReference>
<comment type="caution">
    <text evidence="6">The sequence shown here is derived from an EMBL/GenBank/DDBJ whole genome shotgun (WGS) entry which is preliminary data.</text>
</comment>
<dbReference type="InterPro" id="IPR036772">
    <property type="entry name" value="SRCR-like_dom_sf"/>
</dbReference>
<gene>
    <name evidence="6" type="ORF">HXX76_008881</name>
</gene>
<dbReference type="Pfam" id="PF00530">
    <property type="entry name" value="SRCR"/>
    <property type="match status" value="1"/>
</dbReference>
<dbReference type="PROSITE" id="PS50287">
    <property type="entry name" value="SRCR_2"/>
    <property type="match status" value="4"/>
</dbReference>
<name>A0A835W1E1_CHLIN</name>